<evidence type="ECO:0008006" key="3">
    <source>
        <dbReference type="Google" id="ProtNLM"/>
    </source>
</evidence>
<proteinExistence type="predicted"/>
<dbReference type="Proteomes" id="UP000681343">
    <property type="component" value="Chromosome"/>
</dbReference>
<sequence length="173" mass="19770">MASYYYLISSLPMLRTRGEPPMDYAEFLRQCRTAVSPGVYETLATLTVSADHGPFLSQWAEFYQSLSRELTYQRSVKLGRPCPAPYNRDPGIVRAVSEAVNAENPLEGEQILLDLEFRRLDGMIGLHNFDDHALYGYAMKLQLLERQRLFRREAGKRAFDGLAAHIRQQIPSL</sequence>
<gene>
    <name evidence="1" type="ORF">MM35RIKEN_11470</name>
</gene>
<evidence type="ECO:0000313" key="2">
    <source>
        <dbReference type="Proteomes" id="UP000681343"/>
    </source>
</evidence>
<dbReference type="AlphaFoldDB" id="A0A810PXK1"/>
<dbReference type="KEGG" id="vfa:MM35RIKEN_11470"/>
<dbReference type="EMBL" id="AP023415">
    <property type="protein sequence ID" value="BCK78955.1"/>
    <property type="molecule type" value="Genomic_DNA"/>
</dbReference>
<protein>
    <recommendedName>
        <fullName evidence="3">DUF2764 family protein</fullName>
    </recommendedName>
</protein>
<name>A0A810PXK1_9FIRM</name>
<accession>A0A810PXK1</accession>
<dbReference type="RefSeq" id="WP_212820061.1">
    <property type="nucleotide sequence ID" value="NZ_AP023415.1"/>
</dbReference>
<reference evidence="1" key="1">
    <citation type="submission" date="2020-09" db="EMBL/GenBank/DDBJ databases">
        <title>New species isolated from human feces.</title>
        <authorList>
            <person name="Kitahara M."/>
            <person name="Shigeno Y."/>
            <person name="Shime M."/>
            <person name="Matsumoto Y."/>
            <person name="Nakamura S."/>
            <person name="Motooka D."/>
            <person name="Fukuoka S."/>
            <person name="Nishikawa H."/>
            <person name="Benno Y."/>
        </authorList>
    </citation>
    <scope>NUCLEOTIDE SEQUENCE</scope>
    <source>
        <strain evidence="1">MM35</strain>
    </source>
</reference>
<organism evidence="1 2">
    <name type="scientific">Vescimonas fastidiosa</name>
    <dbReference type="NCBI Taxonomy" id="2714353"/>
    <lineage>
        <taxon>Bacteria</taxon>
        <taxon>Bacillati</taxon>
        <taxon>Bacillota</taxon>
        <taxon>Clostridia</taxon>
        <taxon>Eubacteriales</taxon>
        <taxon>Oscillospiraceae</taxon>
        <taxon>Vescimonas</taxon>
    </lineage>
</organism>
<evidence type="ECO:0000313" key="1">
    <source>
        <dbReference type="EMBL" id="BCK78955.1"/>
    </source>
</evidence>
<keyword evidence="2" id="KW-1185">Reference proteome</keyword>